<dbReference type="Gene3D" id="1.20.120.530">
    <property type="entry name" value="GntR ligand-binding domain-like"/>
    <property type="match status" value="1"/>
</dbReference>
<dbReference type="SMART" id="SM00345">
    <property type="entry name" value="HTH_GNTR"/>
    <property type="match status" value="1"/>
</dbReference>
<dbReference type="HOGENOM" id="CLU_017584_9_3_7"/>
<dbReference type="KEGG" id="drt:Dret_0156"/>
<dbReference type="PANTHER" id="PTHR43537">
    <property type="entry name" value="TRANSCRIPTIONAL REGULATOR, GNTR FAMILY"/>
    <property type="match status" value="1"/>
</dbReference>
<dbReference type="PANTHER" id="PTHR43537:SF5">
    <property type="entry name" value="UXU OPERON TRANSCRIPTIONAL REGULATOR"/>
    <property type="match status" value="1"/>
</dbReference>
<dbReference type="SUPFAM" id="SSF46785">
    <property type="entry name" value="Winged helix' DNA-binding domain"/>
    <property type="match status" value="1"/>
</dbReference>
<keyword evidence="2" id="KW-0238">DNA-binding</keyword>
<evidence type="ECO:0000256" key="3">
    <source>
        <dbReference type="ARBA" id="ARBA00023163"/>
    </source>
</evidence>
<dbReference type="GO" id="GO:0003677">
    <property type="term" value="F:DNA binding"/>
    <property type="evidence" value="ECO:0007669"/>
    <property type="project" value="UniProtKB-KW"/>
</dbReference>
<feature type="domain" description="HTH gntR-type" evidence="4">
    <location>
        <begin position="11"/>
        <end position="79"/>
    </location>
</feature>
<dbReference type="EMBL" id="CP001734">
    <property type="protein sequence ID" value="ACV67458.1"/>
    <property type="molecule type" value="Genomic_DNA"/>
</dbReference>
<dbReference type="CDD" id="cd07377">
    <property type="entry name" value="WHTH_GntR"/>
    <property type="match status" value="1"/>
</dbReference>
<dbReference type="OrthoDB" id="5343675at2"/>
<dbReference type="Pfam" id="PF07729">
    <property type="entry name" value="FCD"/>
    <property type="match status" value="1"/>
</dbReference>
<dbReference type="PROSITE" id="PS50949">
    <property type="entry name" value="HTH_GNTR"/>
    <property type="match status" value="1"/>
</dbReference>
<dbReference type="STRING" id="485915.Dret_0156"/>
<dbReference type="GO" id="GO:0003700">
    <property type="term" value="F:DNA-binding transcription factor activity"/>
    <property type="evidence" value="ECO:0007669"/>
    <property type="project" value="InterPro"/>
</dbReference>
<name>C8WZI3_DESRD</name>
<keyword evidence="3" id="KW-0804">Transcription</keyword>
<protein>
    <submittedName>
        <fullName evidence="5">GntR domain protein</fullName>
    </submittedName>
</protein>
<sequence length="230" mass="25829">MDFTVTPARKPKVYEEVVRQIEELIASGALRDGDRLPPERELAQLFKVSRNSVREAVFALENRGLVVSKVGAGTFVRGAEQDLIDPLARAIEQQRQRLHEIFEFRLLLEPQIIGLAALHVSGEQLQELEALVAAQEARIAEGLPWGDLDSRFHRLIVQASGNQVLCKVFQQLDAILDEVRDETLQTASRARESLATHQRIVEALRRGDPEAASREMEDHLIGVEEAKDRS</sequence>
<gene>
    <name evidence="5" type="ordered locus">Dret_0156</name>
</gene>
<dbReference type="RefSeq" id="WP_015750617.1">
    <property type="nucleotide sequence ID" value="NC_013223.1"/>
</dbReference>
<evidence type="ECO:0000259" key="4">
    <source>
        <dbReference type="PROSITE" id="PS50949"/>
    </source>
</evidence>
<dbReference type="AlphaFoldDB" id="C8WZI3"/>
<keyword evidence="6" id="KW-1185">Reference proteome</keyword>
<proteinExistence type="predicted"/>
<evidence type="ECO:0000313" key="6">
    <source>
        <dbReference type="Proteomes" id="UP000001052"/>
    </source>
</evidence>
<dbReference type="Gene3D" id="1.10.10.10">
    <property type="entry name" value="Winged helix-like DNA-binding domain superfamily/Winged helix DNA-binding domain"/>
    <property type="match status" value="1"/>
</dbReference>
<reference evidence="5 6" key="2">
    <citation type="journal article" date="2010" name="Stand. Genomic Sci.">
        <title>Complete genome sequence of Desulfohalobium retbaense type strain (HR(100)).</title>
        <authorList>
            <person name="Spring S."/>
            <person name="Nolan M."/>
            <person name="Lapidus A."/>
            <person name="Glavina Del Rio T."/>
            <person name="Copeland A."/>
            <person name="Tice H."/>
            <person name="Cheng J.F."/>
            <person name="Lucas S."/>
            <person name="Land M."/>
            <person name="Chen F."/>
            <person name="Bruce D."/>
            <person name="Goodwin L."/>
            <person name="Pitluck S."/>
            <person name="Ivanova N."/>
            <person name="Mavromatis K."/>
            <person name="Mikhailova N."/>
            <person name="Pati A."/>
            <person name="Chen A."/>
            <person name="Palaniappan K."/>
            <person name="Hauser L."/>
            <person name="Chang Y.J."/>
            <person name="Jeffries C.D."/>
            <person name="Munk C."/>
            <person name="Kiss H."/>
            <person name="Chain P."/>
            <person name="Han C."/>
            <person name="Brettin T."/>
            <person name="Detter J.C."/>
            <person name="Schuler E."/>
            <person name="Goker M."/>
            <person name="Rohde M."/>
            <person name="Bristow J."/>
            <person name="Eisen J.A."/>
            <person name="Markowitz V."/>
            <person name="Hugenholtz P."/>
            <person name="Kyrpides N.C."/>
            <person name="Klenk H.P."/>
        </authorList>
    </citation>
    <scope>NUCLEOTIDE SEQUENCE [LARGE SCALE GENOMIC DNA]</scope>
    <source>
        <strain evidence="5 6">DSM 5692</strain>
    </source>
</reference>
<dbReference type="InterPro" id="IPR008920">
    <property type="entry name" value="TF_FadR/GntR_C"/>
</dbReference>
<organism evidence="5 6">
    <name type="scientific">Desulfohalobium retbaense (strain ATCC 49708 / DSM 5692 / JCM 16813 / HR100)</name>
    <dbReference type="NCBI Taxonomy" id="485915"/>
    <lineage>
        <taxon>Bacteria</taxon>
        <taxon>Pseudomonadati</taxon>
        <taxon>Thermodesulfobacteriota</taxon>
        <taxon>Desulfovibrionia</taxon>
        <taxon>Desulfovibrionales</taxon>
        <taxon>Desulfohalobiaceae</taxon>
        <taxon>Desulfohalobium</taxon>
    </lineage>
</organism>
<dbReference type="InterPro" id="IPR011711">
    <property type="entry name" value="GntR_C"/>
</dbReference>
<dbReference type="Pfam" id="PF00392">
    <property type="entry name" value="GntR"/>
    <property type="match status" value="1"/>
</dbReference>
<dbReference type="SMART" id="SM00895">
    <property type="entry name" value="FCD"/>
    <property type="match status" value="1"/>
</dbReference>
<dbReference type="InterPro" id="IPR000524">
    <property type="entry name" value="Tscrpt_reg_HTH_GntR"/>
</dbReference>
<dbReference type="eggNOG" id="COG2186">
    <property type="taxonomic scope" value="Bacteria"/>
</dbReference>
<evidence type="ECO:0000313" key="5">
    <source>
        <dbReference type="EMBL" id="ACV67458.1"/>
    </source>
</evidence>
<dbReference type="PRINTS" id="PR00035">
    <property type="entry name" value="HTHGNTR"/>
</dbReference>
<evidence type="ECO:0000256" key="1">
    <source>
        <dbReference type="ARBA" id="ARBA00023015"/>
    </source>
</evidence>
<evidence type="ECO:0000256" key="2">
    <source>
        <dbReference type="ARBA" id="ARBA00023125"/>
    </source>
</evidence>
<dbReference type="InterPro" id="IPR036390">
    <property type="entry name" value="WH_DNA-bd_sf"/>
</dbReference>
<dbReference type="InterPro" id="IPR036388">
    <property type="entry name" value="WH-like_DNA-bd_sf"/>
</dbReference>
<reference evidence="6" key="1">
    <citation type="submission" date="2009-09" db="EMBL/GenBank/DDBJ databases">
        <title>The complete chromosome of Desulfohalobium retbaense DSM 5692.</title>
        <authorList>
            <consortium name="US DOE Joint Genome Institute (JGI-PGF)"/>
            <person name="Lucas S."/>
            <person name="Copeland A."/>
            <person name="Lapidus A."/>
            <person name="Glavina del Rio T."/>
            <person name="Dalin E."/>
            <person name="Tice H."/>
            <person name="Bruce D."/>
            <person name="Goodwin L."/>
            <person name="Pitluck S."/>
            <person name="Kyrpides N."/>
            <person name="Mavromatis K."/>
            <person name="Ivanova N."/>
            <person name="Mikhailova N."/>
            <person name="Munk A.C."/>
            <person name="Brettin T."/>
            <person name="Detter J.C."/>
            <person name="Han C."/>
            <person name="Tapia R."/>
            <person name="Larimer F."/>
            <person name="Land M."/>
            <person name="Hauser L."/>
            <person name="Markowitz V."/>
            <person name="Cheng J.-F."/>
            <person name="Hugenholtz P."/>
            <person name="Woyke T."/>
            <person name="Wu D."/>
            <person name="Spring S."/>
            <person name="Klenk H.-P."/>
            <person name="Eisen J.A."/>
        </authorList>
    </citation>
    <scope>NUCLEOTIDE SEQUENCE [LARGE SCALE GENOMIC DNA]</scope>
    <source>
        <strain evidence="6">DSM 5692</strain>
    </source>
</reference>
<dbReference type="Proteomes" id="UP000001052">
    <property type="component" value="Chromosome"/>
</dbReference>
<dbReference type="SUPFAM" id="SSF48008">
    <property type="entry name" value="GntR ligand-binding domain-like"/>
    <property type="match status" value="1"/>
</dbReference>
<accession>C8WZI3</accession>
<keyword evidence="1" id="KW-0805">Transcription regulation</keyword>